<feature type="transmembrane region" description="Helical" evidence="8">
    <location>
        <begin position="68"/>
        <end position="90"/>
    </location>
</feature>
<organism evidence="9 10">
    <name type="scientific">Coccomyxa viridis</name>
    <dbReference type="NCBI Taxonomy" id="1274662"/>
    <lineage>
        <taxon>Eukaryota</taxon>
        <taxon>Viridiplantae</taxon>
        <taxon>Chlorophyta</taxon>
        <taxon>core chlorophytes</taxon>
        <taxon>Trebouxiophyceae</taxon>
        <taxon>Trebouxiophyceae incertae sedis</taxon>
        <taxon>Coccomyxaceae</taxon>
        <taxon>Coccomyxa</taxon>
    </lineage>
</organism>
<sequence>MSSIHHRGAAQSIHADPPKDVPTTPGQVAFDVEPATPHEREAKEIHSIMQQCQGIIGAHEITSWRSQITVRCIVLGAIYGAVFSIIIHKLNLTTGVIPGFGMSIALIDFFTVKLWNRMLAKMRFGVLPFTPQENAIMQTCVGSVAGLAFTGGFGSYLIAMDQQSNENVGSVPGNSAWEVYAPELWRVIPYLLCISLIGIFILLSLRERFVVKYGLPYPSCTASGVLINSLHSIGNKVAVRQMATLLWAGGGSFVFSMFKWFFSAPGEKCGGWDQFPTFGLKALKWKWQYDWSLTYIGVGMICPHIVNVSMMLGAILSWGVLWPYIDGKAGDWFPVGLKQHDFKGLFGYQVFLAIAVFLGDGLYHFTKIACISLLAIKNGVTKKGNNDVADDEALPVSESSTISDKAAVAPASEPCEAPPAPSQRQVQLLNGLRNRVFMHEGVPWWVGAIGYAVCGVIGCVVIPHLYPACKWYMVAVVFLSSPVFSVANAYGAGLTDWDQSSLYGKLCIFAFAAWGGQNDGVIAGLAVCGIMLSVTSAACGLMGDFKTAWMTLCNPRSMFIAQVIGSVMGCVIAPATFLLFYKAFPVGVPGTAYPAPYATIYRAMAVLGVEGISALPKHCTQMCIGFFFGALAFSVLRDLLPKKYGAYVPIPMAAAIPFYIGAQLAVDMCIGSVIKLVWEKRKPQEADAFVPVAASGLIAGDGLWTVPSALLAIFHVNPPICMSFSPAP</sequence>
<gene>
    <name evidence="9" type="ORF">CVIRNUC_002191</name>
</gene>
<comment type="similarity">
    <text evidence="2">Belongs to the YSL (TC 2.A.67.2) family.</text>
</comment>
<keyword evidence="5 8" id="KW-1133">Transmembrane helix</keyword>
<dbReference type="NCBIfam" id="TIGR00728">
    <property type="entry name" value="OPT_sfam"/>
    <property type="match status" value="1"/>
</dbReference>
<evidence type="ECO:0000313" key="9">
    <source>
        <dbReference type="EMBL" id="CAK0753046.1"/>
    </source>
</evidence>
<dbReference type="InterPro" id="IPR004813">
    <property type="entry name" value="OPT"/>
</dbReference>
<keyword evidence="4 8" id="KW-0812">Transmembrane</keyword>
<accession>A0AAV1HW79</accession>
<evidence type="ECO:0000256" key="4">
    <source>
        <dbReference type="ARBA" id="ARBA00022692"/>
    </source>
</evidence>
<feature type="transmembrane region" description="Helical" evidence="8">
    <location>
        <begin position="136"/>
        <end position="159"/>
    </location>
</feature>
<protein>
    <submittedName>
        <fullName evidence="9">Uncharacterized protein</fullName>
    </submittedName>
</protein>
<feature type="transmembrane region" description="Helical" evidence="8">
    <location>
        <begin position="619"/>
        <end position="636"/>
    </location>
</feature>
<keyword evidence="6 8" id="KW-0472">Membrane</keyword>
<feature type="transmembrane region" description="Helical" evidence="8">
    <location>
        <begin position="523"/>
        <end position="545"/>
    </location>
</feature>
<dbReference type="AlphaFoldDB" id="A0AAV1HW79"/>
<evidence type="ECO:0000256" key="6">
    <source>
        <dbReference type="ARBA" id="ARBA00023136"/>
    </source>
</evidence>
<name>A0AAV1HW79_9CHLO</name>
<evidence type="ECO:0000256" key="3">
    <source>
        <dbReference type="ARBA" id="ARBA00022448"/>
    </source>
</evidence>
<evidence type="ECO:0000256" key="5">
    <source>
        <dbReference type="ARBA" id="ARBA00022989"/>
    </source>
</evidence>
<dbReference type="InterPro" id="IPR045035">
    <property type="entry name" value="YSL-like"/>
</dbReference>
<feature type="transmembrane region" description="Helical" evidence="8">
    <location>
        <begin position="442"/>
        <end position="465"/>
    </location>
</feature>
<dbReference type="Pfam" id="PF03169">
    <property type="entry name" value="OPT"/>
    <property type="match status" value="1"/>
</dbReference>
<feature type="transmembrane region" description="Helical" evidence="8">
    <location>
        <begin position="96"/>
        <end position="115"/>
    </location>
</feature>
<keyword evidence="3" id="KW-0813">Transport</keyword>
<keyword evidence="10" id="KW-1185">Reference proteome</keyword>
<feature type="transmembrane region" description="Helical" evidence="8">
    <location>
        <begin position="187"/>
        <end position="205"/>
    </location>
</feature>
<dbReference type="PANTHER" id="PTHR31645">
    <property type="entry name" value="OLIGOPEPTIDE TRANSPORTER YGL114W-RELATED"/>
    <property type="match status" value="1"/>
</dbReference>
<comment type="subcellular location">
    <subcellularLocation>
        <location evidence="1">Membrane</location>
        <topology evidence="1">Multi-pass membrane protein</topology>
    </subcellularLocation>
</comment>
<feature type="transmembrane region" description="Helical" evidence="8">
    <location>
        <begin position="557"/>
        <end position="581"/>
    </location>
</feature>
<comment type="caution">
    <text evidence="9">The sequence shown here is derived from an EMBL/GenBank/DDBJ whole genome shotgun (WGS) entry which is preliminary data.</text>
</comment>
<reference evidence="9 10" key="1">
    <citation type="submission" date="2023-10" db="EMBL/GenBank/DDBJ databases">
        <authorList>
            <person name="Maclean D."/>
            <person name="Macfadyen A."/>
        </authorList>
    </citation>
    <scope>NUCLEOTIDE SEQUENCE [LARGE SCALE GENOMIC DNA]</scope>
</reference>
<evidence type="ECO:0000256" key="8">
    <source>
        <dbReference type="SAM" id="Phobius"/>
    </source>
</evidence>
<proteinExistence type="inferred from homology"/>
<evidence type="ECO:0000256" key="7">
    <source>
        <dbReference type="SAM" id="MobiDB-lite"/>
    </source>
</evidence>
<feature type="transmembrane region" description="Helical" evidence="8">
    <location>
        <begin position="293"/>
        <end position="325"/>
    </location>
</feature>
<evidence type="ECO:0000256" key="2">
    <source>
        <dbReference type="ARBA" id="ARBA00010276"/>
    </source>
</evidence>
<dbReference type="Proteomes" id="UP001314263">
    <property type="component" value="Unassembled WGS sequence"/>
</dbReference>
<dbReference type="PANTHER" id="PTHR31645:SF0">
    <property type="entry name" value="OLIGOPEPTIDE TRANSPORTER YGL114W-RELATED"/>
    <property type="match status" value="1"/>
</dbReference>
<evidence type="ECO:0000256" key="1">
    <source>
        <dbReference type="ARBA" id="ARBA00004141"/>
    </source>
</evidence>
<dbReference type="GO" id="GO:0016020">
    <property type="term" value="C:membrane"/>
    <property type="evidence" value="ECO:0007669"/>
    <property type="project" value="UniProtKB-SubCell"/>
</dbReference>
<dbReference type="EMBL" id="CAUYUE010000003">
    <property type="protein sequence ID" value="CAK0753046.1"/>
    <property type="molecule type" value="Genomic_DNA"/>
</dbReference>
<feature type="transmembrane region" description="Helical" evidence="8">
    <location>
        <begin position="471"/>
        <end position="490"/>
    </location>
</feature>
<feature type="transmembrane region" description="Helical" evidence="8">
    <location>
        <begin position="345"/>
        <end position="363"/>
    </location>
</feature>
<dbReference type="GO" id="GO:0035673">
    <property type="term" value="F:oligopeptide transmembrane transporter activity"/>
    <property type="evidence" value="ECO:0007669"/>
    <property type="project" value="InterPro"/>
</dbReference>
<evidence type="ECO:0000313" key="10">
    <source>
        <dbReference type="Proteomes" id="UP001314263"/>
    </source>
</evidence>
<feature type="region of interest" description="Disordered" evidence="7">
    <location>
        <begin position="1"/>
        <end position="29"/>
    </location>
</feature>